<evidence type="ECO:0000256" key="8">
    <source>
        <dbReference type="ARBA" id="ARBA00022824"/>
    </source>
</evidence>
<protein>
    <submittedName>
        <fullName evidence="16">Uncharacterized protein</fullName>
    </submittedName>
</protein>
<dbReference type="AlphaFoldDB" id="A0A1B0D403"/>
<evidence type="ECO:0000256" key="9">
    <source>
        <dbReference type="ARBA" id="ARBA00022848"/>
    </source>
</evidence>
<dbReference type="InterPro" id="IPR001128">
    <property type="entry name" value="Cyt_P450"/>
</dbReference>
<reference evidence="16" key="1">
    <citation type="submission" date="2022-08" db="UniProtKB">
        <authorList>
            <consortium name="EnsemblMetazoa"/>
        </authorList>
    </citation>
    <scope>IDENTIFICATION</scope>
    <source>
        <strain evidence="16">Israel</strain>
    </source>
</reference>
<evidence type="ECO:0000256" key="1">
    <source>
        <dbReference type="ARBA" id="ARBA00001971"/>
    </source>
</evidence>
<keyword evidence="17" id="KW-1185">Reference proteome</keyword>
<comment type="similarity">
    <text evidence="5 15">Belongs to the cytochrome P450 family.</text>
</comment>
<evidence type="ECO:0000256" key="13">
    <source>
        <dbReference type="ARBA" id="ARBA00023136"/>
    </source>
</evidence>
<dbReference type="EMBL" id="AJVK01011122">
    <property type="status" value="NOT_ANNOTATED_CDS"/>
    <property type="molecule type" value="Genomic_DNA"/>
</dbReference>
<dbReference type="PROSITE" id="PS00086">
    <property type="entry name" value="CYTOCHROME_P450"/>
    <property type="match status" value="1"/>
</dbReference>
<evidence type="ECO:0000256" key="5">
    <source>
        <dbReference type="ARBA" id="ARBA00010617"/>
    </source>
</evidence>
<dbReference type="EMBL" id="AJVK01011123">
    <property type="status" value="NOT_ANNOTATED_CDS"/>
    <property type="molecule type" value="Genomic_DNA"/>
</dbReference>
<evidence type="ECO:0000313" key="16">
    <source>
        <dbReference type="EnsemblMetazoa" id="PPAI002076-PA"/>
    </source>
</evidence>
<dbReference type="InterPro" id="IPR036396">
    <property type="entry name" value="Cyt_P450_sf"/>
</dbReference>
<keyword evidence="11 14" id="KW-0408">Iron</keyword>
<evidence type="ECO:0000256" key="3">
    <source>
        <dbReference type="ARBA" id="ARBA00004174"/>
    </source>
</evidence>
<dbReference type="GO" id="GO:0016712">
    <property type="term" value="F:oxidoreductase activity, acting on paired donors, with incorporation or reduction of molecular oxygen, reduced flavin or flavoprotein as one donor, and incorporation of one atom of oxygen"/>
    <property type="evidence" value="ECO:0007669"/>
    <property type="project" value="TreeGrafter"/>
</dbReference>
<dbReference type="PANTHER" id="PTHR24300">
    <property type="entry name" value="CYTOCHROME P450 508A4-RELATED"/>
    <property type="match status" value="1"/>
</dbReference>
<comment type="function">
    <text evidence="2">May be involved in the metabolism of insect hormones and in the breakdown of synthetic insecticides.</text>
</comment>
<evidence type="ECO:0000256" key="7">
    <source>
        <dbReference type="ARBA" id="ARBA00022723"/>
    </source>
</evidence>
<evidence type="ECO:0000256" key="15">
    <source>
        <dbReference type="RuleBase" id="RU000461"/>
    </source>
</evidence>
<dbReference type="InterPro" id="IPR050182">
    <property type="entry name" value="Cytochrome_P450_fam2"/>
</dbReference>
<dbReference type="PANTHER" id="PTHR24300:SF376">
    <property type="entry name" value="CYTOCHROME P450 15A1"/>
    <property type="match status" value="1"/>
</dbReference>
<dbReference type="CDD" id="cd20651">
    <property type="entry name" value="CYP15A1-like"/>
    <property type="match status" value="1"/>
</dbReference>
<keyword evidence="9" id="KW-0492">Microsome</keyword>
<dbReference type="Pfam" id="PF00067">
    <property type="entry name" value="p450"/>
    <property type="match status" value="1"/>
</dbReference>
<dbReference type="GO" id="GO:0005506">
    <property type="term" value="F:iron ion binding"/>
    <property type="evidence" value="ECO:0007669"/>
    <property type="project" value="InterPro"/>
</dbReference>
<comment type="subcellular location">
    <subcellularLocation>
        <location evidence="4">Endoplasmic reticulum membrane</location>
        <topology evidence="4">Peripheral membrane protein</topology>
    </subcellularLocation>
    <subcellularLocation>
        <location evidence="3">Microsome membrane</location>
        <topology evidence="3">Peripheral membrane protein</topology>
    </subcellularLocation>
</comment>
<name>A0A1B0D403_PHLPP</name>
<keyword evidence="6 14" id="KW-0349">Heme</keyword>
<dbReference type="PRINTS" id="PR00463">
    <property type="entry name" value="EP450I"/>
</dbReference>
<keyword evidence="12 15" id="KW-0503">Monooxygenase</keyword>
<organism evidence="16 17">
    <name type="scientific">Phlebotomus papatasi</name>
    <name type="common">Sandfly</name>
    <dbReference type="NCBI Taxonomy" id="29031"/>
    <lineage>
        <taxon>Eukaryota</taxon>
        <taxon>Metazoa</taxon>
        <taxon>Ecdysozoa</taxon>
        <taxon>Arthropoda</taxon>
        <taxon>Hexapoda</taxon>
        <taxon>Insecta</taxon>
        <taxon>Pterygota</taxon>
        <taxon>Neoptera</taxon>
        <taxon>Endopterygota</taxon>
        <taxon>Diptera</taxon>
        <taxon>Nematocera</taxon>
        <taxon>Psychodoidea</taxon>
        <taxon>Psychodidae</taxon>
        <taxon>Phlebotomus</taxon>
        <taxon>Phlebotomus</taxon>
    </lineage>
</organism>
<dbReference type="Gene3D" id="1.10.630.10">
    <property type="entry name" value="Cytochrome P450"/>
    <property type="match status" value="1"/>
</dbReference>
<dbReference type="GO" id="GO:0005789">
    <property type="term" value="C:endoplasmic reticulum membrane"/>
    <property type="evidence" value="ECO:0007669"/>
    <property type="project" value="UniProtKB-SubCell"/>
</dbReference>
<proteinExistence type="inferred from homology"/>
<dbReference type="Proteomes" id="UP000092462">
    <property type="component" value="Unassembled WGS sequence"/>
</dbReference>
<dbReference type="VEuPathDB" id="VectorBase:PPAI002076"/>
<keyword evidence="8" id="KW-0256">Endoplasmic reticulum</keyword>
<evidence type="ECO:0000256" key="14">
    <source>
        <dbReference type="PIRSR" id="PIRSR602401-1"/>
    </source>
</evidence>
<evidence type="ECO:0000313" key="17">
    <source>
        <dbReference type="Proteomes" id="UP000092462"/>
    </source>
</evidence>
<accession>A0A1B0D403</accession>
<dbReference type="VEuPathDB" id="VectorBase:PPAPM1_007191"/>
<dbReference type="EnsemblMetazoa" id="PPAI002076-RA">
    <property type="protein sequence ID" value="PPAI002076-PA"/>
    <property type="gene ID" value="PPAI002076"/>
</dbReference>
<dbReference type="GO" id="GO:0006805">
    <property type="term" value="P:xenobiotic metabolic process"/>
    <property type="evidence" value="ECO:0007669"/>
    <property type="project" value="TreeGrafter"/>
</dbReference>
<dbReference type="FunFam" id="1.10.630.10:FF:000238">
    <property type="entry name" value="Cytochrome P450 2A6"/>
    <property type="match status" value="1"/>
</dbReference>
<dbReference type="InterPro" id="IPR002401">
    <property type="entry name" value="Cyt_P450_E_grp-I"/>
</dbReference>
<keyword evidence="10 15" id="KW-0560">Oxidoreductase</keyword>
<evidence type="ECO:0000256" key="11">
    <source>
        <dbReference type="ARBA" id="ARBA00023004"/>
    </source>
</evidence>
<evidence type="ECO:0000256" key="12">
    <source>
        <dbReference type="ARBA" id="ARBA00023033"/>
    </source>
</evidence>
<dbReference type="SUPFAM" id="SSF48264">
    <property type="entry name" value="Cytochrome P450"/>
    <property type="match status" value="1"/>
</dbReference>
<keyword evidence="7 14" id="KW-0479">Metal-binding</keyword>
<dbReference type="GO" id="GO:0006082">
    <property type="term" value="P:organic acid metabolic process"/>
    <property type="evidence" value="ECO:0007669"/>
    <property type="project" value="TreeGrafter"/>
</dbReference>
<evidence type="ECO:0000256" key="6">
    <source>
        <dbReference type="ARBA" id="ARBA00022617"/>
    </source>
</evidence>
<dbReference type="PRINTS" id="PR00385">
    <property type="entry name" value="P450"/>
</dbReference>
<dbReference type="GO" id="GO:0020037">
    <property type="term" value="F:heme binding"/>
    <property type="evidence" value="ECO:0007669"/>
    <property type="project" value="InterPro"/>
</dbReference>
<feature type="binding site" description="axial binding residue" evidence="14">
    <location>
        <position position="445"/>
    </location>
    <ligand>
        <name>heme</name>
        <dbReference type="ChEBI" id="CHEBI:30413"/>
    </ligand>
    <ligandPart>
        <name>Fe</name>
        <dbReference type="ChEBI" id="CHEBI:18248"/>
    </ligandPart>
</feature>
<dbReference type="InterPro" id="IPR017972">
    <property type="entry name" value="Cyt_P450_CS"/>
</dbReference>
<sequence length="499" mass="57932">WSLPGLLFFLTVILFLILDCRKPRDFPLGPFWYPIIGSALSLHRERERRGMLWKAIESIAQNYDKDRRGIVGFKVGKDRVAFVYTSAAIKDMMSREEIDGRPTGPFYETRTWNMRRGVLLTDEDFWMEQRRFVVRHLKEFGFARRGMVELIQREAEFLLEDMKNLVDSGGGSVLVEMQNLLNIYILNTLWTMMAGKRYSRDNQKLRNLQRILHELFASIDMMGAQFSHFPFLRYIAPEASGYKQFVECHKSMHEFVQEEVEHHKLNLKMDDEPNDLMDVYLRALNSPNKSDSFSEKQLLAICLDMFIAGSETTSKTLGFSILNLVRDQEVQRKMQEEIDTVVGRERLPKLEDRVNMPYCEAIVLEGLRFFMSNTFGIPHRALRDTTLCGYAIPKDTMVVASFFGMCRDPGTYADPEKFEPNHFLENGKVTIPDQYAPFGVGKRRCMGEMMARSNLFLFLTTLFQNFRIYVPEGLPPPPEDPIDGATPSVRQYKAVITYR</sequence>
<keyword evidence="13" id="KW-0472">Membrane</keyword>
<evidence type="ECO:0000256" key="2">
    <source>
        <dbReference type="ARBA" id="ARBA00003690"/>
    </source>
</evidence>
<comment type="cofactor">
    <cofactor evidence="1 14">
        <name>heme</name>
        <dbReference type="ChEBI" id="CHEBI:30413"/>
    </cofactor>
</comment>
<evidence type="ECO:0000256" key="10">
    <source>
        <dbReference type="ARBA" id="ARBA00023002"/>
    </source>
</evidence>
<evidence type="ECO:0000256" key="4">
    <source>
        <dbReference type="ARBA" id="ARBA00004406"/>
    </source>
</evidence>
<dbReference type="GO" id="GO:0008395">
    <property type="term" value="F:steroid hydroxylase activity"/>
    <property type="evidence" value="ECO:0007669"/>
    <property type="project" value="TreeGrafter"/>
</dbReference>